<organism evidence="5 6">
    <name type="scientific">Calditerricola satsumensis</name>
    <dbReference type="NCBI Taxonomy" id="373054"/>
    <lineage>
        <taxon>Bacteria</taxon>
        <taxon>Bacillati</taxon>
        <taxon>Bacillota</taxon>
        <taxon>Bacilli</taxon>
        <taxon>Bacillales</taxon>
        <taxon>Bacillaceae</taxon>
        <taxon>Calditerricola</taxon>
    </lineage>
</organism>
<keyword evidence="6" id="KW-1185">Reference proteome</keyword>
<dbReference type="NCBIfam" id="TIGR02262">
    <property type="entry name" value="benz_CoA_lig"/>
    <property type="match status" value="1"/>
</dbReference>
<evidence type="ECO:0000256" key="2">
    <source>
        <dbReference type="ARBA" id="ARBA00022598"/>
    </source>
</evidence>
<dbReference type="AlphaFoldDB" id="A0A8J3FBX6"/>
<dbReference type="InterPro" id="IPR045851">
    <property type="entry name" value="AMP-bd_C_sf"/>
</dbReference>
<comment type="caution">
    <text evidence="5">The sequence shown here is derived from an EMBL/GenBank/DDBJ whole genome shotgun (WGS) entry which is preliminary data.</text>
</comment>
<dbReference type="InterPro" id="IPR042099">
    <property type="entry name" value="ANL_N_sf"/>
</dbReference>
<dbReference type="FunFam" id="3.30.300.30:FF:000008">
    <property type="entry name" value="2,3-dihydroxybenzoate-AMP ligase"/>
    <property type="match status" value="1"/>
</dbReference>
<dbReference type="Pfam" id="PF13193">
    <property type="entry name" value="AMP-binding_C"/>
    <property type="match status" value="1"/>
</dbReference>
<dbReference type="EMBL" id="BMOF01000037">
    <property type="protein sequence ID" value="GGK03549.1"/>
    <property type="molecule type" value="Genomic_DNA"/>
</dbReference>
<dbReference type="InterPro" id="IPR000873">
    <property type="entry name" value="AMP-dep_synth/lig_dom"/>
</dbReference>
<evidence type="ECO:0000313" key="6">
    <source>
        <dbReference type="Proteomes" id="UP000637720"/>
    </source>
</evidence>
<dbReference type="InterPro" id="IPR025110">
    <property type="entry name" value="AMP-bd_C"/>
</dbReference>
<accession>A0A8J3FBX6</accession>
<dbReference type="PANTHER" id="PTHR43352">
    <property type="entry name" value="ACETYL-COA SYNTHETASE"/>
    <property type="match status" value="1"/>
</dbReference>
<sequence length="521" mass="58810">MKWPVPERYNAACDFVDRHMEEGRAHEVAILYRDEVVTYGDLYERVNRAGRLFRELGIEMEQRILLVLPDCPEFVYAFFGAIKIGAVPVPLNPRLRPDDYAYFVYDARPKAVLVGRELVEVFENIVAASRFKPLRLVVKGEAPQGWLSFTDLLHQVDGTLEPADTHKDDVAFWLYSSGSTGAPKGTIHLQHDMPFCVLHYAKPILNIQPGDRTYSVAKLHFAYGLGNAMYFPLGVGASTILVPEHPTPQVILETIQRDRPTLFFSVPTAYNAVLRWEERFRYDVSSLRLCVSAGEALPEKLYHEWKAWTGIEILDGIGSTEALHIFISNRPGQVRPGSSGTVVPGYEAEIRDESGRPVPTGEVGVLWIKGDSVAAGYWNKQEKTQRTFVGSWLCTGDMYVRDEEGYYWYVGRSDDMIKAGGIWVSPIEVENVLIEHPAVVECAVVAHDDGDGLVKPKAFVVLRPDIPSSESLVEELKRFVKERLASYKCPRWFVFVDELPKTSTGKIQRFRLRQTQEGRGA</sequence>
<evidence type="ECO:0000259" key="3">
    <source>
        <dbReference type="Pfam" id="PF00501"/>
    </source>
</evidence>
<dbReference type="GO" id="GO:0016405">
    <property type="term" value="F:CoA-ligase activity"/>
    <property type="evidence" value="ECO:0007669"/>
    <property type="project" value="InterPro"/>
</dbReference>
<name>A0A8J3FBX6_9BACI</name>
<dbReference type="SUPFAM" id="SSF56801">
    <property type="entry name" value="Acetyl-CoA synthetase-like"/>
    <property type="match status" value="1"/>
</dbReference>
<reference evidence="5" key="2">
    <citation type="submission" date="2020-09" db="EMBL/GenBank/DDBJ databases">
        <authorList>
            <person name="Sun Q."/>
            <person name="Ohkuma M."/>
        </authorList>
    </citation>
    <scope>NUCLEOTIDE SEQUENCE</scope>
    <source>
        <strain evidence="5">JCM 14719</strain>
    </source>
</reference>
<evidence type="ECO:0000313" key="5">
    <source>
        <dbReference type="EMBL" id="GGK03549.1"/>
    </source>
</evidence>
<dbReference type="Gene3D" id="3.40.50.12780">
    <property type="entry name" value="N-terminal domain of ligase-like"/>
    <property type="match status" value="1"/>
</dbReference>
<reference evidence="5" key="1">
    <citation type="journal article" date="2014" name="Int. J. Syst. Evol. Microbiol.">
        <title>Complete genome sequence of Corynebacterium casei LMG S-19264T (=DSM 44701T), isolated from a smear-ripened cheese.</title>
        <authorList>
            <consortium name="US DOE Joint Genome Institute (JGI-PGF)"/>
            <person name="Walter F."/>
            <person name="Albersmeier A."/>
            <person name="Kalinowski J."/>
            <person name="Ruckert C."/>
        </authorList>
    </citation>
    <scope>NUCLEOTIDE SEQUENCE</scope>
    <source>
        <strain evidence="5">JCM 14719</strain>
    </source>
</reference>
<dbReference type="Pfam" id="PF00501">
    <property type="entry name" value="AMP-binding"/>
    <property type="match status" value="1"/>
</dbReference>
<feature type="domain" description="AMP-binding enzyme C-terminal" evidence="4">
    <location>
        <begin position="428"/>
        <end position="506"/>
    </location>
</feature>
<dbReference type="GO" id="GO:0005524">
    <property type="term" value="F:ATP binding"/>
    <property type="evidence" value="ECO:0007669"/>
    <property type="project" value="InterPro"/>
</dbReference>
<evidence type="ECO:0000259" key="4">
    <source>
        <dbReference type="Pfam" id="PF13193"/>
    </source>
</evidence>
<dbReference type="RefSeq" id="WP_054670670.1">
    <property type="nucleotide sequence ID" value="NZ_BMOF01000037.1"/>
</dbReference>
<dbReference type="InterPro" id="IPR011957">
    <property type="entry name" value="Benz_CoA_lig"/>
</dbReference>
<evidence type="ECO:0000256" key="1">
    <source>
        <dbReference type="ARBA" id="ARBA00006432"/>
    </source>
</evidence>
<dbReference type="Proteomes" id="UP000637720">
    <property type="component" value="Unassembled WGS sequence"/>
</dbReference>
<dbReference type="PANTHER" id="PTHR43352:SF1">
    <property type="entry name" value="ANTHRANILATE--COA LIGASE"/>
    <property type="match status" value="1"/>
</dbReference>
<protein>
    <submittedName>
        <fullName evidence="5">Acetyl-CoA synthetase</fullName>
    </submittedName>
</protein>
<dbReference type="Gene3D" id="3.30.300.30">
    <property type="match status" value="1"/>
</dbReference>
<dbReference type="GO" id="GO:0016878">
    <property type="term" value="F:acid-thiol ligase activity"/>
    <property type="evidence" value="ECO:0007669"/>
    <property type="project" value="TreeGrafter"/>
</dbReference>
<gene>
    <name evidence="5" type="ORF">GCM10007043_17110</name>
</gene>
<keyword evidence="2" id="KW-0436">Ligase</keyword>
<comment type="similarity">
    <text evidence="1">Belongs to the ATP-dependent AMP-binding enzyme family.</text>
</comment>
<dbReference type="GO" id="GO:0044550">
    <property type="term" value="P:secondary metabolite biosynthetic process"/>
    <property type="evidence" value="ECO:0007669"/>
    <property type="project" value="TreeGrafter"/>
</dbReference>
<proteinExistence type="inferred from homology"/>
<feature type="domain" description="AMP-dependent synthetase/ligase" evidence="3">
    <location>
        <begin position="24"/>
        <end position="378"/>
    </location>
</feature>